<dbReference type="Gene3D" id="3.40.50.880">
    <property type="match status" value="1"/>
</dbReference>
<dbReference type="Gene3D" id="3.30.1330.10">
    <property type="entry name" value="PurM-like, N-terminal domain"/>
    <property type="match status" value="2"/>
</dbReference>
<dbReference type="PANTHER" id="PTHR10099:SF1">
    <property type="entry name" value="PHOSPHORIBOSYLFORMYLGLYCINAMIDINE SYNTHASE"/>
    <property type="match status" value="1"/>
</dbReference>
<organism evidence="9 10">
    <name type="scientific">Oscillibacter valericigenes</name>
    <dbReference type="NCBI Taxonomy" id="351091"/>
    <lineage>
        <taxon>Bacteria</taxon>
        <taxon>Bacillati</taxon>
        <taxon>Bacillota</taxon>
        <taxon>Clostridia</taxon>
        <taxon>Eubacteriales</taxon>
        <taxon>Oscillospiraceae</taxon>
        <taxon>Oscillibacter</taxon>
    </lineage>
</organism>
<dbReference type="InterPro" id="IPR029062">
    <property type="entry name" value="Class_I_gatase-like"/>
</dbReference>
<evidence type="ECO:0000256" key="4">
    <source>
        <dbReference type="ARBA" id="ARBA00022755"/>
    </source>
</evidence>
<reference evidence="9 10" key="1">
    <citation type="journal article" date="2021" name="Sci. Rep.">
        <title>The distribution of antibiotic resistance genes in chicken gut microbiota commensals.</title>
        <authorList>
            <person name="Juricova H."/>
            <person name="Matiasovicova J."/>
            <person name="Kubasova T."/>
            <person name="Cejkova D."/>
            <person name="Rychlik I."/>
        </authorList>
    </citation>
    <scope>NUCLEOTIDE SEQUENCE [LARGE SCALE GENOMIC DNA]</scope>
    <source>
        <strain evidence="9 10">An411</strain>
    </source>
</reference>
<keyword evidence="5" id="KW-0067">ATP-binding</keyword>
<comment type="caution">
    <text evidence="9">The sequence shown here is derived from an EMBL/GenBank/DDBJ whole genome shotgun (WGS) entry which is preliminary data.</text>
</comment>
<dbReference type="SUPFAM" id="SSF55326">
    <property type="entry name" value="PurM N-terminal domain-like"/>
    <property type="match status" value="2"/>
</dbReference>
<dbReference type="InterPro" id="IPR010141">
    <property type="entry name" value="FGAM_synthase"/>
</dbReference>
<dbReference type="SUPFAM" id="SSF52317">
    <property type="entry name" value="Class I glutamine amidotransferase-like"/>
    <property type="match status" value="1"/>
</dbReference>
<keyword evidence="10" id="KW-1185">Reference proteome</keyword>
<evidence type="ECO:0000259" key="8">
    <source>
        <dbReference type="Pfam" id="PF18072"/>
    </source>
</evidence>
<dbReference type="GO" id="GO:0004642">
    <property type="term" value="F:phosphoribosylformylglycinamidine synthase activity"/>
    <property type="evidence" value="ECO:0007669"/>
    <property type="project" value="UniProtKB-EC"/>
</dbReference>
<feature type="domain" description="Phosphoribosylformylglycinamidine synthase linker" evidence="8">
    <location>
        <begin position="178"/>
        <end position="225"/>
    </location>
</feature>
<dbReference type="InterPro" id="IPR036921">
    <property type="entry name" value="PurM-like_N_sf"/>
</dbReference>
<dbReference type="RefSeq" id="WP_204804085.1">
    <property type="nucleotide sequence ID" value="NZ_JACSNX010000009.1"/>
</dbReference>
<dbReference type="SUPFAM" id="SSF56042">
    <property type="entry name" value="PurM C-terminal domain-like"/>
    <property type="match status" value="2"/>
</dbReference>
<dbReference type="CDD" id="cd02204">
    <property type="entry name" value="PurL_repeat2"/>
    <property type="match status" value="1"/>
</dbReference>
<keyword evidence="1 9" id="KW-0436">Ligase</keyword>
<dbReference type="SUPFAM" id="SSF109736">
    <property type="entry name" value="FGAM synthase PurL, linker domain"/>
    <property type="match status" value="1"/>
</dbReference>
<evidence type="ECO:0000313" key="9">
    <source>
        <dbReference type="EMBL" id="MBM6851331.1"/>
    </source>
</evidence>
<keyword evidence="4" id="KW-0658">Purine biosynthesis</keyword>
<sequence>MVRRIYVEKKPGLRQEAQSLLRELRTVVGVSALEGLRLLNRYDAEGLDEAAFRRAVGTVFSEPQVDDVTAALPAGDCIAFGVEPLPGQFDQRADSAAQCIQLMTQGERPTVRTAKVYLLFGPLTAADAEAVKRYVINPVECREASLEVPESLTLTAAVPADVAVLTGFTALDRAGLSALLEKLGLAMDLEDLAFLQAWFRDTERRDPTVTEVRVVDTYWSDHCRHTTFSTHLDNIQIDDLNVQAAYEDYLAARVEVYGAEKAAKRPQTLMDIATIGAKVLKKQGLLPELDESEEINACSIHVTAQVDGSQQDWLLMFKNETHNHPTEIEPFGGAATCIGGCIRDPLSGRAYVHQAMRLTGCGDPRTPVGETVPGKLPQRKIAQTAAAGYSSYGNQIGLATGLVSEVYHPGYIAKHLECGVVVAAAPAANVVREEPQPGDIVILLGGRTGRDGIGGATGSSKSHDSHSLATMASEVQKGNAPEERKIQRLFRDGNVTRLIKRCNDFGAGGVSVAVGELADGLSIDLDAVRKKYDGLDGTELAISESQERMAVVVAPENAEKFIAAADAENLEAYPVAVVTESPRMVMRWRGRTIVDLSRDFLNTNGAVKHTSVSVPDRSSVEVSIPVGNGETKTVKGAKFGVSFSGSLREMAASLRSASRRGLAERFDSTIGCGSVLMPFGGRFQRTPTQVMAALLPVLPGQETDQASVMAWGFDPDQMMEDPFFGAYTSVGVSLAKLVAAGADYRKAYLTFQEFFEKLRSEPERWGKPFAALLGALAAQLAFGRAAIGGKDSMSGTFNDLDVPPTLISFAIAPVKAGEVLSPEFKEAGHPVYAFGGSSSAEHLKETWEAFHDLHRQGKVKAAWAVENGAAEAVMKMSFGNSIGFVNDPQAGAPWWGPYPGMIVAELTEEVDLPCANRIGFTTAEPTITIGKDSASIEELLNLNEGALEDVYPNRTPADPAPVPVPEAPAFTRAAPRASAAKPRVLIPVFPGTNCEYDSARACLRAGLTPEILVLNNQTPAKVAESAARFARAARESQILFLPGGFSGGDEPDGSGKFITAFLRSPQTADAVMDLLKNRDGLILGICNGFQALIKLGLVPFGEIRDTDASCPTLTYNVIGRHQSRIVRTRVASNRSPWLSRVRVGDVVSVPISHGEGRFLCPPDLLAQLAENGQIATQYVDDGGAPTMDIAGNPNGSVWAVEGITSPDGRVLGKMGHSERVGPCLYKNVPGNYDLGLFQAARAYFSI</sequence>
<gene>
    <name evidence="9" type="ORF">H9X91_07755</name>
</gene>
<protein>
    <submittedName>
        <fullName evidence="9">Phosphoribosylformylglycinamidine synthase</fullName>
        <ecNumber evidence="9">6.3.5.3</ecNumber>
    </submittedName>
</protein>
<evidence type="ECO:0000313" key="10">
    <source>
        <dbReference type="Proteomes" id="UP000719500"/>
    </source>
</evidence>
<evidence type="ECO:0000256" key="1">
    <source>
        <dbReference type="ARBA" id="ARBA00022598"/>
    </source>
</evidence>
<proteinExistence type="predicted"/>
<dbReference type="EMBL" id="JACSNX010000009">
    <property type="protein sequence ID" value="MBM6851331.1"/>
    <property type="molecule type" value="Genomic_DNA"/>
</dbReference>
<accession>A0ABS2FW73</accession>
<evidence type="ECO:0000259" key="7">
    <source>
        <dbReference type="Pfam" id="PF02769"/>
    </source>
</evidence>
<dbReference type="SMART" id="SM01211">
    <property type="entry name" value="GATase_5"/>
    <property type="match status" value="1"/>
</dbReference>
<dbReference type="PANTHER" id="PTHR10099">
    <property type="entry name" value="PHOSPHORIBOSYLFORMYLGLYCINAMIDINE SYNTHASE"/>
    <property type="match status" value="1"/>
</dbReference>
<dbReference type="Pfam" id="PF02769">
    <property type="entry name" value="AIRS_C"/>
    <property type="match status" value="1"/>
</dbReference>
<evidence type="ECO:0000256" key="5">
    <source>
        <dbReference type="ARBA" id="ARBA00022840"/>
    </source>
</evidence>
<keyword evidence="2" id="KW-0479">Metal-binding</keyword>
<evidence type="ECO:0000256" key="2">
    <source>
        <dbReference type="ARBA" id="ARBA00022723"/>
    </source>
</evidence>
<keyword evidence="3" id="KW-0547">Nucleotide-binding</keyword>
<dbReference type="InterPro" id="IPR036676">
    <property type="entry name" value="PurM-like_C_sf"/>
</dbReference>
<dbReference type="Gene3D" id="3.90.650.10">
    <property type="entry name" value="PurM-like C-terminal domain"/>
    <property type="match status" value="1"/>
</dbReference>
<dbReference type="Proteomes" id="UP000719500">
    <property type="component" value="Unassembled WGS sequence"/>
</dbReference>
<name>A0ABS2FW73_9FIRM</name>
<dbReference type="Pfam" id="PF18072">
    <property type="entry name" value="FGAR-AT_linker"/>
    <property type="match status" value="1"/>
</dbReference>
<dbReference type="EC" id="6.3.5.3" evidence="9"/>
<dbReference type="CDD" id="cd02203">
    <property type="entry name" value="PurL_repeat1"/>
    <property type="match status" value="1"/>
</dbReference>
<dbReference type="InterPro" id="IPR010918">
    <property type="entry name" value="PurM-like_C_dom"/>
</dbReference>
<feature type="domain" description="PurM-like C-terminal" evidence="7">
    <location>
        <begin position="436"/>
        <end position="588"/>
    </location>
</feature>
<keyword evidence="6" id="KW-0460">Magnesium</keyword>
<dbReference type="NCBIfam" id="TIGR01857">
    <property type="entry name" value="FGAM-synthase"/>
    <property type="match status" value="1"/>
</dbReference>
<dbReference type="InterPro" id="IPR041609">
    <property type="entry name" value="PurL_linker"/>
</dbReference>
<evidence type="ECO:0000256" key="6">
    <source>
        <dbReference type="ARBA" id="ARBA00022842"/>
    </source>
</evidence>
<dbReference type="Pfam" id="PF13507">
    <property type="entry name" value="GATase_5"/>
    <property type="match status" value="1"/>
</dbReference>
<evidence type="ECO:0000256" key="3">
    <source>
        <dbReference type="ARBA" id="ARBA00022741"/>
    </source>
</evidence>